<dbReference type="Proteomes" id="UP001500575">
    <property type="component" value="Unassembled WGS sequence"/>
</dbReference>
<feature type="domain" description="GAF" evidence="2">
    <location>
        <begin position="85"/>
        <end position="231"/>
    </location>
</feature>
<dbReference type="RefSeq" id="WP_344304562.1">
    <property type="nucleotide sequence ID" value="NZ_BAAAQQ010000013.1"/>
</dbReference>
<dbReference type="Pfam" id="PF07228">
    <property type="entry name" value="SpoIIE"/>
    <property type="match status" value="1"/>
</dbReference>
<organism evidence="4 5">
    <name type="scientific">Nocardioides bigeumensis</name>
    <dbReference type="NCBI Taxonomy" id="433657"/>
    <lineage>
        <taxon>Bacteria</taxon>
        <taxon>Bacillati</taxon>
        <taxon>Actinomycetota</taxon>
        <taxon>Actinomycetes</taxon>
        <taxon>Propionibacteriales</taxon>
        <taxon>Nocardioidaceae</taxon>
        <taxon>Nocardioides</taxon>
    </lineage>
</organism>
<evidence type="ECO:0000259" key="2">
    <source>
        <dbReference type="SMART" id="SM00065"/>
    </source>
</evidence>
<dbReference type="InterPro" id="IPR052016">
    <property type="entry name" value="Bact_Sigma-Reg"/>
</dbReference>
<proteinExistence type="predicted"/>
<protein>
    <recommendedName>
        <fullName evidence="6">GAF domain-containing protein</fullName>
    </recommendedName>
</protein>
<reference evidence="4 5" key="1">
    <citation type="journal article" date="2019" name="Int. J. Syst. Evol. Microbiol.">
        <title>The Global Catalogue of Microorganisms (GCM) 10K type strain sequencing project: providing services to taxonomists for standard genome sequencing and annotation.</title>
        <authorList>
            <consortium name="The Broad Institute Genomics Platform"/>
            <consortium name="The Broad Institute Genome Sequencing Center for Infectious Disease"/>
            <person name="Wu L."/>
            <person name="Ma J."/>
        </authorList>
    </citation>
    <scope>NUCLEOTIDE SEQUENCE [LARGE SCALE GENOMIC DNA]</scope>
    <source>
        <strain evidence="4 5">JCM 16021</strain>
    </source>
</reference>
<dbReference type="InterPro" id="IPR036457">
    <property type="entry name" value="PPM-type-like_dom_sf"/>
</dbReference>
<feature type="domain" description="PPM-type phosphatase" evidence="3">
    <location>
        <begin position="241"/>
        <end position="449"/>
    </location>
</feature>
<accession>A0ABN2YN17</accession>
<keyword evidence="1" id="KW-0378">Hydrolase</keyword>
<dbReference type="SMART" id="SM00331">
    <property type="entry name" value="PP2C_SIG"/>
    <property type="match status" value="1"/>
</dbReference>
<comment type="caution">
    <text evidence="4">The sequence shown here is derived from an EMBL/GenBank/DDBJ whole genome shotgun (WGS) entry which is preliminary data.</text>
</comment>
<dbReference type="InterPro" id="IPR003018">
    <property type="entry name" value="GAF"/>
</dbReference>
<keyword evidence="5" id="KW-1185">Reference proteome</keyword>
<name>A0ABN2YN17_9ACTN</name>
<evidence type="ECO:0000259" key="3">
    <source>
        <dbReference type="SMART" id="SM00331"/>
    </source>
</evidence>
<dbReference type="PANTHER" id="PTHR43156">
    <property type="entry name" value="STAGE II SPORULATION PROTEIN E-RELATED"/>
    <property type="match status" value="1"/>
</dbReference>
<dbReference type="Gene3D" id="3.60.40.10">
    <property type="entry name" value="PPM-type phosphatase domain"/>
    <property type="match status" value="1"/>
</dbReference>
<dbReference type="SMART" id="SM00065">
    <property type="entry name" value="GAF"/>
    <property type="match status" value="1"/>
</dbReference>
<sequence>MTFPRGRRWRVTAHHQVLQPKATAMSRIQAETPLGGPGSSASAGGLAASSVPAVSDVLAGEGSATGPPRQADRLLVDALRASSHPADDRFHRLVQLAQRAFGVKMAAVNLLDDTTQTSLAIVGTPAVELPRSDSFCDWTVQHDTSLVVPDARLDPRFSMKPSVTGDPHLRFYAGEPLAGPGGTPVGALCVFDDEPREVSEDESRLLRDLADWVEKELIHDSDQAQAREVQRRLLPAYPIVVPGYELAGRTAPARNVGGDFFDWQALPGGTVQVVLADVMGKGLTAAVVAAGVRAVMRGMARFNGLGETVGLTAASMDEDLSHTGTFVTMFAARLFPATGDLEYVDAGHGLALVVQAGGEIRMLTSRDLPLGAVPGDRWQVHQDRLEVGDTLLMVSDGILDLFPDVWSAVQAGVALCAEGRDAQEMVDRLAVIGGEGPLDDDITVFVVRRDAS</sequence>
<dbReference type="InterPro" id="IPR029016">
    <property type="entry name" value="GAF-like_dom_sf"/>
</dbReference>
<evidence type="ECO:0008006" key="6">
    <source>
        <dbReference type="Google" id="ProtNLM"/>
    </source>
</evidence>
<dbReference type="SUPFAM" id="SSF81606">
    <property type="entry name" value="PP2C-like"/>
    <property type="match status" value="1"/>
</dbReference>
<dbReference type="EMBL" id="BAAAQQ010000013">
    <property type="protein sequence ID" value="GAA2128758.1"/>
    <property type="molecule type" value="Genomic_DNA"/>
</dbReference>
<evidence type="ECO:0000313" key="4">
    <source>
        <dbReference type="EMBL" id="GAA2128758.1"/>
    </source>
</evidence>
<gene>
    <name evidence="4" type="ORF">GCM10009843_29600</name>
</gene>
<dbReference type="SUPFAM" id="SSF55781">
    <property type="entry name" value="GAF domain-like"/>
    <property type="match status" value="1"/>
</dbReference>
<dbReference type="Gene3D" id="3.30.450.40">
    <property type="match status" value="1"/>
</dbReference>
<dbReference type="Pfam" id="PF01590">
    <property type="entry name" value="GAF"/>
    <property type="match status" value="1"/>
</dbReference>
<dbReference type="PANTHER" id="PTHR43156:SF2">
    <property type="entry name" value="STAGE II SPORULATION PROTEIN E"/>
    <property type="match status" value="1"/>
</dbReference>
<evidence type="ECO:0000256" key="1">
    <source>
        <dbReference type="ARBA" id="ARBA00022801"/>
    </source>
</evidence>
<dbReference type="InterPro" id="IPR001932">
    <property type="entry name" value="PPM-type_phosphatase-like_dom"/>
</dbReference>
<evidence type="ECO:0000313" key="5">
    <source>
        <dbReference type="Proteomes" id="UP001500575"/>
    </source>
</evidence>